<dbReference type="PANTHER" id="PTHR19848">
    <property type="entry name" value="WD40 REPEAT PROTEIN"/>
    <property type="match status" value="1"/>
</dbReference>
<gene>
    <name evidence="6" type="ORF">RDB_LOCUS150077</name>
</gene>
<dbReference type="EMBL" id="CAJMWY010004078">
    <property type="protein sequence ID" value="CAE6517601.1"/>
    <property type="molecule type" value="Genomic_DNA"/>
</dbReference>
<feature type="domain" description="Nephrocystin 3-like N-terminal" evidence="5">
    <location>
        <begin position="356"/>
        <end position="518"/>
    </location>
</feature>
<dbReference type="PROSITE" id="PS50082">
    <property type="entry name" value="WD_REPEATS_2"/>
    <property type="match status" value="8"/>
</dbReference>
<feature type="repeat" description="WD" evidence="3">
    <location>
        <begin position="1093"/>
        <end position="1134"/>
    </location>
</feature>
<feature type="repeat" description="WD" evidence="3">
    <location>
        <begin position="1220"/>
        <end position="1252"/>
    </location>
</feature>
<dbReference type="InterPro" id="IPR015943">
    <property type="entry name" value="WD40/YVTN_repeat-like_dom_sf"/>
</dbReference>
<evidence type="ECO:0000256" key="1">
    <source>
        <dbReference type="ARBA" id="ARBA00022574"/>
    </source>
</evidence>
<feature type="compositionally biased region" description="Pro residues" evidence="4">
    <location>
        <begin position="25"/>
        <end position="44"/>
    </location>
</feature>
<dbReference type="PANTHER" id="PTHR19848:SF8">
    <property type="entry name" value="F-BOX AND WD REPEAT DOMAIN CONTAINING 7"/>
    <property type="match status" value="1"/>
</dbReference>
<dbReference type="Gene3D" id="2.130.10.10">
    <property type="entry name" value="YVTN repeat-like/Quinoprotein amine dehydrogenase"/>
    <property type="match status" value="4"/>
</dbReference>
<comment type="caution">
    <text evidence="6">The sequence shown here is derived from an EMBL/GenBank/DDBJ whole genome shotgun (WGS) entry which is preliminary data.</text>
</comment>
<dbReference type="PRINTS" id="PR00320">
    <property type="entry name" value="GPROTEINBRPT"/>
</dbReference>
<dbReference type="Gene3D" id="3.40.50.300">
    <property type="entry name" value="P-loop containing nucleotide triphosphate hydrolases"/>
    <property type="match status" value="1"/>
</dbReference>
<dbReference type="PROSITE" id="PS00678">
    <property type="entry name" value="WD_REPEATS_1"/>
    <property type="match status" value="3"/>
</dbReference>
<feature type="repeat" description="WD" evidence="3">
    <location>
        <begin position="1368"/>
        <end position="1399"/>
    </location>
</feature>
<dbReference type="InterPro" id="IPR027417">
    <property type="entry name" value="P-loop_NTPase"/>
</dbReference>
<evidence type="ECO:0000313" key="7">
    <source>
        <dbReference type="Proteomes" id="UP000663861"/>
    </source>
</evidence>
<accession>A0A8H3DCF8</accession>
<dbReference type="Proteomes" id="UP000663861">
    <property type="component" value="Unassembled WGS sequence"/>
</dbReference>
<evidence type="ECO:0000256" key="3">
    <source>
        <dbReference type="PROSITE-ProRule" id="PRU00221"/>
    </source>
</evidence>
<organism evidence="6 7">
    <name type="scientific">Rhizoctonia solani</name>
    <dbReference type="NCBI Taxonomy" id="456999"/>
    <lineage>
        <taxon>Eukaryota</taxon>
        <taxon>Fungi</taxon>
        <taxon>Dikarya</taxon>
        <taxon>Basidiomycota</taxon>
        <taxon>Agaricomycotina</taxon>
        <taxon>Agaricomycetes</taxon>
        <taxon>Cantharellales</taxon>
        <taxon>Ceratobasidiaceae</taxon>
        <taxon>Rhizoctonia</taxon>
    </lineage>
</organism>
<feature type="repeat" description="WD" evidence="3">
    <location>
        <begin position="1007"/>
        <end position="1048"/>
    </location>
</feature>
<dbReference type="InterPro" id="IPR036322">
    <property type="entry name" value="WD40_repeat_dom_sf"/>
</dbReference>
<feature type="repeat" description="WD" evidence="3">
    <location>
        <begin position="1136"/>
        <end position="1177"/>
    </location>
</feature>
<protein>
    <recommendedName>
        <fullName evidence="5">Nephrocystin 3-like N-terminal domain-containing protein</fullName>
    </recommendedName>
</protein>
<feature type="compositionally biased region" description="Low complexity" evidence="4">
    <location>
        <begin position="95"/>
        <end position="105"/>
    </location>
</feature>
<feature type="compositionally biased region" description="Basic residues" evidence="4">
    <location>
        <begin position="1"/>
        <end position="13"/>
    </location>
</feature>
<dbReference type="Pfam" id="PF00400">
    <property type="entry name" value="WD40"/>
    <property type="match status" value="6"/>
</dbReference>
<evidence type="ECO:0000313" key="6">
    <source>
        <dbReference type="EMBL" id="CAE6517601.1"/>
    </source>
</evidence>
<dbReference type="InterPro" id="IPR001680">
    <property type="entry name" value="WD40_rpt"/>
</dbReference>
<dbReference type="CDD" id="cd00200">
    <property type="entry name" value="WD40"/>
    <property type="match status" value="2"/>
</dbReference>
<feature type="region of interest" description="Disordered" evidence="4">
    <location>
        <begin position="1"/>
        <end position="137"/>
    </location>
</feature>
<sequence>MKKVQKLKSRIKKTFMGGDGEGEPTRPPTSPPANDPGTAVPPPMEQTASHLPQNEDESPTLINVPAPNLDQEHPIAPAAGQTESHLSLAPARLVPTSPSTPNPNSQEVGTPPVEQVPSLPRPEPTQTQDPAGPTLATDQLEGVAPTAVQQVPVDTPAAHKESASFRSESWSRIKSEGWANLRGFLDNAAQVASVSGLGPIKEVAEALAKHVGIFEEAAQGRKDFDELRKELDRNFGELQEYCSLSPVITISMESICGSIRKEMDDLKAKQTSSTIGRVAKVETDADYVLECYGRVQGHLQRLSRNANMTIWKIVDELATESRLQKLAPLLSECYNSKKTTELGRRPCTTGTRLKVLAQMNQWVIGRDTGNIYWMSGMAGTGKTTIAYTFCEQLDAEPNRMLCASFFCSRSLPECRDVGLIIPSIAYQLARSSQPFRYALSQATEKNPDAHTRSPELQFDALIIKPLSNKEVKDALPENMVVVIDALDECEDTRSTERILDVLLTKSKGLPIKFVISTRPEATIRDRMEKDGYDSRVVLHNLDSREVKTDIKTYLEAELAPISPSVTEIEKLVERAGVLFIYAATVIRYLGHDNFKRKSRQRLNMMLSTSKQQGTAQTKAIDQLYATILEAAVNDDQLDEIDREDMKLILHTVICAKAPLTIDALNGLLKLGDVERVDAALRPLWSVLHVMEPNKTVTTLHASFPDYLTDSKRSSSEWHCDPTAHNRLLAERCFEYIRDTKPQFNICQLPSSFLYDNEVEDIDSRVNEFISAELQYSCHYWSAHLKASDPAAALTLMKPLDFFLNTNLLLWMEVMSLTKNMSASPNNLSVVKRWAMLHSPTSETIDLLNDAVHFTNTIISSPVLQSTPHIYISMLPFLPSHSQIRKHYTCRMRGLIGVHGTALDRRKALLAKWTVWGGNCAAYSVDGTLMATGPSTSAGPISLISISSGKLLRRIRHIDVYVARCISFSPDGTHIVCGAFNNSMVKGVCNEPIWVWDISNGQPLLGPLEGHQDAVISIVFSHDGSRFISGSWDKTIRIWDARSGKCILGPLTGHTASVNCLAVSSDDKMLISGSDDRTIRVWDVESGVLLFNPITAHTNAVTSITLSPDDSWMVSGSSDCTLRVWDTRTGEMLLGPLQHESQQPTSIAISPNGAFIAAGFREAAIHIWSATTGEVVSKMPEISRGTRLLEYSIDGTRMISYSYGSLHVFNAQSAAVALDALPGHTKPILSIDISPDGQRIVSGSEDKTICVWDPAAGTLTDGPLAGHTGGVHLVKYSPDGGRFLSCSKDQTLRQWDAQTGSIYEVDVPMLDPFMPPRYSSEMGFVSATYSPDSNTIAAISLGGDIYIWDSNSGMMNLAPIKAEKEGRVIEFSADGKTLITGWRNGAVHIWDVQTGQLVSSNQPPNGLDVAAFAFSPSHQSHVITSNEYEDNPVLHPSIPWTQDHTPSTLEGHKRYIRTVQYSSDSAHIASGSEDKTVHIWSARTGLPVSGPLRGHTETVNSVACSPD</sequence>
<dbReference type="SUPFAM" id="SSF52540">
    <property type="entry name" value="P-loop containing nucleoside triphosphate hydrolases"/>
    <property type="match status" value="1"/>
</dbReference>
<dbReference type="InterPro" id="IPR020472">
    <property type="entry name" value="WD40_PAC1"/>
</dbReference>
<evidence type="ECO:0000259" key="5">
    <source>
        <dbReference type="Pfam" id="PF24883"/>
    </source>
</evidence>
<feature type="repeat" description="WD" evidence="3">
    <location>
        <begin position="1050"/>
        <end position="1091"/>
    </location>
</feature>
<feature type="repeat" description="WD" evidence="3">
    <location>
        <begin position="1448"/>
        <end position="1489"/>
    </location>
</feature>
<dbReference type="InterPro" id="IPR056884">
    <property type="entry name" value="NPHP3-like_N"/>
</dbReference>
<keyword evidence="1 3" id="KW-0853">WD repeat</keyword>
<dbReference type="Pfam" id="PF24883">
    <property type="entry name" value="NPHP3_N"/>
    <property type="match status" value="1"/>
</dbReference>
<dbReference type="InterPro" id="IPR011047">
    <property type="entry name" value="Quinoprotein_ADH-like_sf"/>
</dbReference>
<evidence type="ECO:0000256" key="2">
    <source>
        <dbReference type="ARBA" id="ARBA00022737"/>
    </source>
</evidence>
<dbReference type="InterPro" id="IPR019775">
    <property type="entry name" value="WD40_repeat_CS"/>
</dbReference>
<name>A0A8H3DCF8_9AGAM</name>
<dbReference type="PROSITE" id="PS50294">
    <property type="entry name" value="WD_REPEATS_REGION"/>
    <property type="match status" value="6"/>
</dbReference>
<dbReference type="SUPFAM" id="SSF50998">
    <property type="entry name" value="Quinoprotein alcohol dehydrogenase-like"/>
    <property type="match status" value="1"/>
</dbReference>
<dbReference type="SMART" id="SM00320">
    <property type="entry name" value="WD40"/>
    <property type="match status" value="10"/>
</dbReference>
<reference evidence="6" key="1">
    <citation type="submission" date="2021-01" db="EMBL/GenBank/DDBJ databases">
        <authorList>
            <person name="Kaushik A."/>
        </authorList>
    </citation>
    <scope>NUCLEOTIDE SEQUENCE</scope>
    <source>
        <strain evidence="6">AG4-RS23</strain>
    </source>
</reference>
<proteinExistence type="predicted"/>
<feature type="repeat" description="WD" evidence="3">
    <location>
        <begin position="1263"/>
        <end position="1304"/>
    </location>
</feature>
<dbReference type="SUPFAM" id="SSF50978">
    <property type="entry name" value="WD40 repeat-like"/>
    <property type="match status" value="1"/>
</dbReference>
<keyword evidence="2" id="KW-0677">Repeat</keyword>
<feature type="non-terminal residue" evidence="6">
    <location>
        <position position="1506"/>
    </location>
</feature>
<evidence type="ECO:0000256" key="4">
    <source>
        <dbReference type="SAM" id="MobiDB-lite"/>
    </source>
</evidence>